<organism evidence="2">
    <name type="scientific">freshwater metagenome</name>
    <dbReference type="NCBI Taxonomy" id="449393"/>
    <lineage>
        <taxon>unclassified sequences</taxon>
        <taxon>metagenomes</taxon>
        <taxon>ecological metagenomes</taxon>
    </lineage>
</organism>
<dbReference type="AlphaFoldDB" id="A0A6J7QK02"/>
<dbReference type="Gene3D" id="3.90.1170.40">
    <property type="entry name" value="Molybdopterin biosynthesis MoaE subunit"/>
    <property type="match status" value="1"/>
</dbReference>
<protein>
    <submittedName>
        <fullName evidence="2">Unannotated protein</fullName>
    </submittedName>
</protein>
<sequence length="161" mass="17552">MHGPADSSLWIAVTHEDLPVATAYEWSILPNCGAVVLFSGTMRNHADGRDEVKKLTYEAYEEQAVVRMRAIAEEAQKSWTGIGRIAMIHRLGDLELGDSAVIVCVSSGHRPEAFEAARFCIDALKASVPIWKKEEWAGGSDWGTRSQDIGKVSSPTTGSVH</sequence>
<reference evidence="2" key="1">
    <citation type="submission" date="2020-05" db="EMBL/GenBank/DDBJ databases">
        <authorList>
            <person name="Chiriac C."/>
            <person name="Salcher M."/>
            <person name="Ghai R."/>
            <person name="Kavagutti S V."/>
        </authorList>
    </citation>
    <scope>NUCLEOTIDE SEQUENCE</scope>
</reference>
<dbReference type="InterPro" id="IPR003448">
    <property type="entry name" value="Mopterin_biosynth_MoaE"/>
</dbReference>
<dbReference type="SUPFAM" id="SSF54690">
    <property type="entry name" value="Molybdopterin synthase subunit MoaE"/>
    <property type="match status" value="1"/>
</dbReference>
<name>A0A6J7QK02_9ZZZZ</name>
<dbReference type="EMBL" id="CAFBPN010000028">
    <property type="protein sequence ID" value="CAB5018038.1"/>
    <property type="molecule type" value="Genomic_DNA"/>
</dbReference>
<gene>
    <name evidence="2" type="ORF">UFOPK4098_00691</name>
    <name evidence="3" type="ORF">UFOPK4347_00504</name>
</gene>
<evidence type="ECO:0000256" key="1">
    <source>
        <dbReference type="SAM" id="MobiDB-lite"/>
    </source>
</evidence>
<evidence type="ECO:0000313" key="2">
    <source>
        <dbReference type="EMBL" id="CAB5018038.1"/>
    </source>
</evidence>
<accession>A0A6J7QK02</accession>
<proteinExistence type="predicted"/>
<dbReference type="PANTHER" id="PTHR23404">
    <property type="entry name" value="MOLYBDOPTERIN SYNTHASE RELATED"/>
    <property type="match status" value="1"/>
</dbReference>
<dbReference type="Pfam" id="PF02391">
    <property type="entry name" value="MoaE"/>
    <property type="match status" value="1"/>
</dbReference>
<dbReference type="InterPro" id="IPR036563">
    <property type="entry name" value="MoaE_sf"/>
</dbReference>
<dbReference type="GO" id="GO:0006777">
    <property type="term" value="P:Mo-molybdopterin cofactor biosynthetic process"/>
    <property type="evidence" value="ECO:0007669"/>
    <property type="project" value="InterPro"/>
</dbReference>
<dbReference type="CDD" id="cd00756">
    <property type="entry name" value="MoaE"/>
    <property type="match status" value="1"/>
</dbReference>
<evidence type="ECO:0000313" key="3">
    <source>
        <dbReference type="EMBL" id="CAB5062670.1"/>
    </source>
</evidence>
<dbReference type="EMBL" id="CAFBQU010000008">
    <property type="protein sequence ID" value="CAB5062670.1"/>
    <property type="molecule type" value="Genomic_DNA"/>
</dbReference>
<feature type="region of interest" description="Disordered" evidence="1">
    <location>
        <begin position="141"/>
        <end position="161"/>
    </location>
</feature>
<feature type="compositionally biased region" description="Polar residues" evidence="1">
    <location>
        <begin position="143"/>
        <end position="161"/>
    </location>
</feature>